<dbReference type="Proteomes" id="UP001331761">
    <property type="component" value="Unassembled WGS sequence"/>
</dbReference>
<protein>
    <submittedName>
        <fullName evidence="1">Uncharacterized protein</fullName>
    </submittedName>
</protein>
<evidence type="ECO:0000313" key="2">
    <source>
        <dbReference type="Proteomes" id="UP001331761"/>
    </source>
</evidence>
<dbReference type="EMBL" id="WIXE01024940">
    <property type="protein sequence ID" value="KAK5965164.1"/>
    <property type="molecule type" value="Genomic_DNA"/>
</dbReference>
<evidence type="ECO:0000313" key="1">
    <source>
        <dbReference type="EMBL" id="KAK5965164.1"/>
    </source>
</evidence>
<gene>
    <name evidence="1" type="ORF">GCK32_016642</name>
</gene>
<name>A0AAN8IUC3_TRICO</name>
<organism evidence="1 2">
    <name type="scientific">Trichostrongylus colubriformis</name>
    <name type="common">Black scour worm</name>
    <dbReference type="NCBI Taxonomy" id="6319"/>
    <lineage>
        <taxon>Eukaryota</taxon>
        <taxon>Metazoa</taxon>
        <taxon>Ecdysozoa</taxon>
        <taxon>Nematoda</taxon>
        <taxon>Chromadorea</taxon>
        <taxon>Rhabditida</taxon>
        <taxon>Rhabditina</taxon>
        <taxon>Rhabditomorpha</taxon>
        <taxon>Strongyloidea</taxon>
        <taxon>Trichostrongylidae</taxon>
        <taxon>Trichostrongylus</taxon>
    </lineage>
</organism>
<accession>A0AAN8IUC3</accession>
<dbReference type="AlphaFoldDB" id="A0AAN8IUC3"/>
<reference evidence="1 2" key="1">
    <citation type="submission" date="2019-10" db="EMBL/GenBank/DDBJ databases">
        <title>Assembly and Annotation for the nematode Trichostrongylus colubriformis.</title>
        <authorList>
            <person name="Martin J."/>
        </authorList>
    </citation>
    <scope>NUCLEOTIDE SEQUENCE [LARGE SCALE GENOMIC DNA]</scope>
    <source>
        <strain evidence="1">G859</strain>
        <tissue evidence="1">Whole worm</tissue>
    </source>
</reference>
<comment type="caution">
    <text evidence="1">The sequence shown here is derived from an EMBL/GenBank/DDBJ whole genome shotgun (WGS) entry which is preliminary data.</text>
</comment>
<sequence>MAQNQANVHLQFPHSTSTEIVIQTKMADDNEGSKMERYLKVISAVSAY</sequence>
<keyword evidence="2" id="KW-1185">Reference proteome</keyword>
<feature type="non-terminal residue" evidence="1">
    <location>
        <position position="48"/>
    </location>
</feature>
<proteinExistence type="predicted"/>